<dbReference type="Pfam" id="PF00892">
    <property type="entry name" value="EamA"/>
    <property type="match status" value="1"/>
</dbReference>
<feature type="transmembrane region" description="Helical" evidence="1">
    <location>
        <begin position="20"/>
        <end position="38"/>
    </location>
</feature>
<dbReference type="GO" id="GO:0016020">
    <property type="term" value="C:membrane"/>
    <property type="evidence" value="ECO:0007669"/>
    <property type="project" value="InterPro"/>
</dbReference>
<dbReference type="InterPro" id="IPR000620">
    <property type="entry name" value="EamA_dom"/>
</dbReference>
<evidence type="ECO:0000313" key="3">
    <source>
        <dbReference type="EMBL" id="ORY73972.1"/>
    </source>
</evidence>
<dbReference type="SUPFAM" id="SSF103481">
    <property type="entry name" value="Multidrug resistance efflux transporter EmrE"/>
    <property type="match status" value="1"/>
</dbReference>
<dbReference type="InterPro" id="IPR037185">
    <property type="entry name" value="EmrE-like"/>
</dbReference>
<dbReference type="PANTHER" id="PTHR31965:SF1">
    <property type="entry name" value="TRANSMEMBRANE PROTEIN 42"/>
    <property type="match status" value="1"/>
</dbReference>
<evidence type="ECO:0000256" key="1">
    <source>
        <dbReference type="SAM" id="Phobius"/>
    </source>
</evidence>
<dbReference type="EMBL" id="MCOG01000031">
    <property type="protein sequence ID" value="ORY73972.1"/>
    <property type="molecule type" value="Genomic_DNA"/>
</dbReference>
<feature type="transmembrane region" description="Helical" evidence="1">
    <location>
        <begin position="44"/>
        <end position="62"/>
    </location>
</feature>
<dbReference type="OrthoDB" id="5854584at2759"/>
<evidence type="ECO:0000313" key="4">
    <source>
        <dbReference type="Proteomes" id="UP000193920"/>
    </source>
</evidence>
<comment type="caution">
    <text evidence="3">The sequence shown here is derived from an EMBL/GenBank/DDBJ whole genome shotgun (WGS) entry which is preliminary data.</text>
</comment>
<keyword evidence="1" id="KW-0472">Membrane</keyword>
<dbReference type="AlphaFoldDB" id="A0A1Y2ER21"/>
<protein>
    <recommendedName>
        <fullName evidence="2">EamA domain-containing protein</fullName>
    </recommendedName>
</protein>
<organism evidence="3 4">
    <name type="scientific">Neocallimastix californiae</name>
    <dbReference type="NCBI Taxonomy" id="1754190"/>
    <lineage>
        <taxon>Eukaryota</taxon>
        <taxon>Fungi</taxon>
        <taxon>Fungi incertae sedis</taxon>
        <taxon>Chytridiomycota</taxon>
        <taxon>Chytridiomycota incertae sedis</taxon>
        <taxon>Neocallimastigomycetes</taxon>
        <taxon>Neocallimastigales</taxon>
        <taxon>Neocallimastigaceae</taxon>
        <taxon>Neocallimastix</taxon>
    </lineage>
</organism>
<dbReference type="Gene3D" id="1.10.3730.20">
    <property type="match status" value="1"/>
</dbReference>
<dbReference type="STRING" id="1754190.A0A1Y2ER21"/>
<dbReference type="InterPro" id="IPR039632">
    <property type="entry name" value="TMEM42"/>
</dbReference>
<feature type="domain" description="EamA" evidence="2">
    <location>
        <begin position="5"/>
        <end position="61"/>
    </location>
</feature>
<keyword evidence="4" id="KW-1185">Reference proteome</keyword>
<dbReference type="Proteomes" id="UP000193920">
    <property type="component" value="Unassembled WGS sequence"/>
</dbReference>
<accession>A0A1Y2ER21</accession>
<keyword evidence="1" id="KW-0812">Transmembrane</keyword>
<evidence type="ECO:0000259" key="2">
    <source>
        <dbReference type="Pfam" id="PF00892"/>
    </source>
</evidence>
<gene>
    <name evidence="3" type="ORF">LY90DRAFT_402164</name>
</gene>
<proteinExistence type="predicted"/>
<name>A0A1Y2ER21_9FUNG</name>
<keyword evidence="1" id="KW-1133">Transmembrane helix</keyword>
<reference evidence="3 4" key="1">
    <citation type="submission" date="2016-08" db="EMBL/GenBank/DDBJ databases">
        <title>A Parts List for Fungal Cellulosomes Revealed by Comparative Genomics.</title>
        <authorList>
            <consortium name="DOE Joint Genome Institute"/>
            <person name="Haitjema C.H."/>
            <person name="Gilmore S.P."/>
            <person name="Henske J.K."/>
            <person name="Solomon K.V."/>
            <person name="De Groot R."/>
            <person name="Kuo A."/>
            <person name="Mondo S.J."/>
            <person name="Salamov A.A."/>
            <person name="Labutti K."/>
            <person name="Zhao Z."/>
            <person name="Chiniquy J."/>
            <person name="Barry K."/>
            <person name="Brewer H.M."/>
            <person name="Purvine S.O."/>
            <person name="Wright A.T."/>
            <person name="Boxma B."/>
            <person name="Van Alen T."/>
            <person name="Hackstein J.H."/>
            <person name="Baker S.E."/>
            <person name="Grigoriev I.V."/>
            <person name="O'Malley M.A."/>
        </authorList>
    </citation>
    <scope>NUCLEOTIDE SEQUENCE [LARGE SCALE GENOMIC DNA]</scope>
    <source>
        <strain evidence="3 4">G1</strain>
    </source>
</reference>
<dbReference type="PANTHER" id="PTHR31965">
    <property type="entry name" value="TRANSMEMBRANE PROTEIN 42"/>
    <property type="match status" value="1"/>
</dbReference>
<sequence>MWANFTKALNVSSSSIQVTVINSATNFCLTAILGHLIFSEPLSLQWWFGASLIVTGTVLLNTEMQKIEKQQKIKIK</sequence>